<proteinExistence type="predicted"/>
<evidence type="ECO:0000313" key="2">
    <source>
        <dbReference type="Proteomes" id="UP000026993"/>
    </source>
</evidence>
<reference evidence="1 2" key="1">
    <citation type="journal article" date="2014" name="Appl. Environ. Microbiol.">
        <title>Comparative genomic and morphological analysis of Listeria phages isolated from farm environments.</title>
        <authorList>
            <person name="Denes T."/>
            <person name="Vongkamjan K."/>
            <person name="Ackermann H.W."/>
            <person name="Moreno Switt A.I."/>
            <person name="Wiedmann M."/>
            <person name="den Bakker H.C."/>
        </authorList>
    </citation>
    <scope>NUCLEOTIDE SEQUENCE [LARGE SCALE GENOMIC DNA]</scope>
</reference>
<dbReference type="OrthoDB" id="39866at10239"/>
<dbReference type="KEGG" id="vg:19735921"/>
<gene>
    <name evidence="1" type="ORF">LP101_006</name>
</gene>
<dbReference type="EMBL" id="KJ094023">
    <property type="protein sequence ID" value="AHL18785.1"/>
    <property type="molecule type" value="Genomic_DNA"/>
</dbReference>
<dbReference type="GeneID" id="19735921"/>
<evidence type="ECO:0000313" key="1">
    <source>
        <dbReference type="EMBL" id="AHL18785.1"/>
    </source>
</evidence>
<keyword evidence="2" id="KW-1185">Reference proteome</keyword>
<dbReference type="Proteomes" id="UP000026993">
    <property type="component" value="Segment"/>
</dbReference>
<accession>A0A059T7Y2</accession>
<sequence length="56" mass="6545">MAKFEVLKKFKDKETKEVYEKGTEIELTVKRADEVADNLGASFLKRLDEPKKDKKK</sequence>
<organism evidence="1 2">
    <name type="scientific">Listeria phage LP-101</name>
    <dbReference type="NCBI Taxonomy" id="1458856"/>
    <lineage>
        <taxon>Viruses</taxon>
        <taxon>Duplodnaviria</taxon>
        <taxon>Heunggongvirae</taxon>
        <taxon>Uroviricota</taxon>
        <taxon>Caudoviricetes</taxon>
        <taxon>Trabyvirinae</taxon>
        <taxon>Slepowronvirus</taxon>
        <taxon>Slepowronvirus LP101</taxon>
    </lineage>
</organism>
<name>A0A059T7Y2_9CAUD</name>
<protein>
    <submittedName>
        <fullName evidence="1">Uncharacterized protein</fullName>
    </submittedName>
</protein>
<dbReference type="RefSeq" id="YP_009044807.1">
    <property type="nucleotide sequence ID" value="NC_024387.1"/>
</dbReference>